<feature type="region of interest" description="Disordered" evidence="1">
    <location>
        <begin position="381"/>
        <end position="412"/>
    </location>
</feature>
<evidence type="ECO:0000256" key="1">
    <source>
        <dbReference type="SAM" id="MobiDB-lite"/>
    </source>
</evidence>
<keyword evidence="3" id="KW-1185">Reference proteome</keyword>
<dbReference type="AlphaFoldDB" id="A0A395MD33"/>
<name>A0A395MD33_9HYPO</name>
<evidence type="ECO:0000313" key="2">
    <source>
        <dbReference type="EMBL" id="RFN45764.1"/>
    </source>
</evidence>
<dbReference type="Proteomes" id="UP000265631">
    <property type="component" value="Unassembled WGS sequence"/>
</dbReference>
<proteinExistence type="predicted"/>
<feature type="compositionally biased region" description="Polar residues" evidence="1">
    <location>
        <begin position="394"/>
        <end position="412"/>
    </location>
</feature>
<evidence type="ECO:0000313" key="3">
    <source>
        <dbReference type="Proteomes" id="UP000265631"/>
    </source>
</evidence>
<accession>A0A395MD33</accession>
<dbReference type="STRING" id="2594813.A0A395MD33"/>
<reference evidence="2 3" key="1">
    <citation type="journal article" date="2018" name="PLoS Pathog.">
        <title>Evolution of structural diversity of trichothecenes, a family of toxins produced by plant pathogenic and entomopathogenic fungi.</title>
        <authorList>
            <person name="Proctor R.H."/>
            <person name="McCormick S.P."/>
            <person name="Kim H.S."/>
            <person name="Cardoza R.E."/>
            <person name="Stanley A.M."/>
            <person name="Lindo L."/>
            <person name="Kelly A."/>
            <person name="Brown D.W."/>
            <person name="Lee T."/>
            <person name="Vaughan M.M."/>
            <person name="Alexander N.J."/>
            <person name="Busman M."/>
            <person name="Gutierrez S."/>
        </authorList>
    </citation>
    <scope>NUCLEOTIDE SEQUENCE [LARGE SCALE GENOMIC DNA]</scope>
    <source>
        <strain evidence="2 3">NRRL 13405</strain>
    </source>
</reference>
<organism evidence="2 3">
    <name type="scientific">Fusarium flagelliforme</name>
    <dbReference type="NCBI Taxonomy" id="2675880"/>
    <lineage>
        <taxon>Eukaryota</taxon>
        <taxon>Fungi</taxon>
        <taxon>Dikarya</taxon>
        <taxon>Ascomycota</taxon>
        <taxon>Pezizomycotina</taxon>
        <taxon>Sordariomycetes</taxon>
        <taxon>Hypocreomycetidae</taxon>
        <taxon>Hypocreales</taxon>
        <taxon>Nectriaceae</taxon>
        <taxon>Fusarium</taxon>
        <taxon>Fusarium incarnatum-equiseti species complex</taxon>
    </lineage>
</organism>
<gene>
    <name evidence="2" type="ORF">FIE12Z_9969</name>
</gene>
<protein>
    <submittedName>
        <fullName evidence="2">Uncharacterized protein</fullName>
    </submittedName>
</protein>
<sequence length="590" mass="64825">MGYLSSYTDLFSVCGGATRAGLGGSRAKGHLEKALAEVDGLFAGFVYLDATESTSPSANGPRDDLSQELQALCAATSSNDAADSQPYAMHNDARAREIAWSSIRTVRDGMAALWNHFVEVAANLDNPAINNILAGYQDAKGLRQTGAIAFRNTVTGLVPDDLCKVFAFCSLSYVVSCLLYSRNRIAEGDILAGIRLWLDALEKEDEREAFKLLAEHLWPEARNHLHFMDFGMGKQSQRLATSLRRGVTPSSVLPTCTAPASPSFTNLGLGHQSLSRYNFQSDVRHSEDNTSVHPASHVHSEGIDPSLLDLQRARDRLSMYAQDLTQLTHDECDFSLVLSGPPEPYPTLSPTRWQDFDPGPFCSIDFEMGLIGNNELAIPPASAQSPLTYDSPRQLPSSQPHNPSPSMTANESDTITQLQETSVFRAVVQFIHENACFWYDLAGGGLASKDFRSCLAWCQERLPQKTQIQTSFIQPLSSQKNERDLVSRGIVAIAEAFFERGLLQDRKDIECYMVLAGYLLFDDQTAYREFRGWIRGFHTSPSPSVSTTQKSAPKFVTHHLTPSLQGFADQLSGKLSHAPSATTLPIGYTI</sequence>
<comment type="caution">
    <text evidence="2">The sequence shown here is derived from an EMBL/GenBank/DDBJ whole genome shotgun (WGS) entry which is preliminary data.</text>
</comment>
<dbReference type="EMBL" id="PXXK01000338">
    <property type="protein sequence ID" value="RFN45764.1"/>
    <property type="molecule type" value="Genomic_DNA"/>
</dbReference>